<dbReference type="AlphaFoldDB" id="Q7UXA1"/>
<dbReference type="GO" id="GO:0016787">
    <property type="term" value="F:hydrolase activity"/>
    <property type="evidence" value="ECO:0007669"/>
    <property type="project" value="InterPro"/>
</dbReference>
<dbReference type="eggNOG" id="COG0412">
    <property type="taxonomic scope" value="Bacteria"/>
</dbReference>
<dbReference type="RefSeq" id="WP_011118382.1">
    <property type="nucleotide sequence ID" value="NC_005027.1"/>
</dbReference>
<dbReference type="InterPro" id="IPR050261">
    <property type="entry name" value="FrsA_esterase"/>
</dbReference>
<evidence type="ECO:0000313" key="3">
    <source>
        <dbReference type="EMBL" id="CAD72107.1"/>
    </source>
</evidence>
<dbReference type="InParanoid" id="Q7UXA1"/>
<dbReference type="EnsemblBacteria" id="CAD72107">
    <property type="protein sequence ID" value="CAD72107"/>
    <property type="gene ID" value="RB1467"/>
</dbReference>
<name>Q7UXA1_RHOBA</name>
<feature type="chain" id="PRO_5004294362" description="Dienelactone hydrolase domain-containing protein" evidence="1">
    <location>
        <begin position="32"/>
        <end position="1185"/>
    </location>
</feature>
<dbReference type="HOGENOM" id="CLU_272480_0_0_0"/>
<organism evidence="3 4">
    <name type="scientific">Rhodopirellula baltica (strain DSM 10527 / NCIMB 13988 / SH1)</name>
    <dbReference type="NCBI Taxonomy" id="243090"/>
    <lineage>
        <taxon>Bacteria</taxon>
        <taxon>Pseudomonadati</taxon>
        <taxon>Planctomycetota</taxon>
        <taxon>Planctomycetia</taxon>
        <taxon>Pirellulales</taxon>
        <taxon>Pirellulaceae</taxon>
        <taxon>Rhodopirellula</taxon>
    </lineage>
</organism>
<feature type="signal peptide" evidence="1">
    <location>
        <begin position="1"/>
        <end position="31"/>
    </location>
</feature>
<sequence length="1185" mass="133181">MKSWSRHRCVPICCVLLALMVVLCGAAPASAQPKETLPAVVEGRAPENFTEMWRGFDPRREPLNVEVVKEWEEDGVDLKIVRFRIGVFKGHEAKLAAVYGAPKGATNLPGLVQIHGGGQYADHKACVANAKRGYATISIAWAGRISAPGHRVSPDEVKLFWDQKTDDPAYRLTTDWGVVDGYHAPSRNRGNQFPSAKPAEWTLDAVESPRNSGWFLCAMAARRALTFLESQPEVDSERLGVYGHSMGGKLTVLAAVDSRVKAAAPSCGGISDRYNDSELFRKTLGDDVSLREIQCPIMFLSPANDFHGRIGDLPSSISEIQSNEWRVTCSPHHNHQDTPAYEAATLLWFDQHLKNAFQFPKSPQLTMDWDGADGVPKAEVQVDASMPIESVDVYYTQNGKPGETPADRDDVVHRFWHHASADQSGDAWTAKMPISSVSKPLWVYANVTYRLPESVEGVGYYYRTYRTDEVNLSSVVQMVDAEQLVTEGVKATKQQTTLIEDFAGDWEHGWFTYRPEQWARTTNKFSADQYKAPAEAKLVLEVQSDQANSLVVMIDGHAAAVELVGGETWQTITLSPDDFENAAGESLAHWDGIRQLKLSDAERLSSGRGESAHSRIVGRRWKGEPPQFRNLRWTTQTVRSTEPRFDVFPAPTVGVNSINGETHFQTEYSPSPSVWDDRIDEAAVFQVEMQHQQSPADSFQLRMGKGGQIYSLRGSFGESLPPSWRKPGGKLSPWNDEVWQFVAVCTQYNGIKTLRANRRQSEQDSSQVEAVKNQLSELGLSDTFFVHNSGAYIPNSSELKSLYCPLLAYEIDEDARAIRMLNWGLVPQIRSVHRSPLLYYTQIRDAGDGVIEMTWVVHNFSQREDVVFDHLNAPWGGTRISSLPLRYVASPEGELLEREGFLSEHGTVNVRETAGWNLSCQSDADDSPSLALVYGRDKHLERELERKANGETYCQFKHSLYRDWRANEPLYKTEWKDWATRPENSFRNYDVCEIIPKLRIVPGSTIWFRSYLVVGEKAQTMQRAQSLVDHVDYGLLDFDADQCPMTTVVRDGVSMQLFAKPVPGSLPVFEIEHAETGQNVLTTDPYFFVENQSLDLDLPSQHPQRDYFASVRGYFLDRNHSKWKRLVGYAMAERPAENASNTSGNWKRLSRVLKSQVAAEDNKYHRDVWVQCSDSASPVETTATE</sequence>
<feature type="domain" description="Dienelactone hydrolase" evidence="2">
    <location>
        <begin position="223"/>
        <end position="321"/>
    </location>
</feature>
<dbReference type="EMBL" id="BX294135">
    <property type="protein sequence ID" value="CAD72107.1"/>
    <property type="molecule type" value="Genomic_DNA"/>
</dbReference>
<accession>Q7UXA1</accession>
<dbReference type="PANTHER" id="PTHR22946">
    <property type="entry name" value="DIENELACTONE HYDROLASE DOMAIN-CONTAINING PROTEIN-RELATED"/>
    <property type="match status" value="1"/>
</dbReference>
<dbReference type="InterPro" id="IPR029058">
    <property type="entry name" value="AB_hydrolase_fold"/>
</dbReference>
<dbReference type="InterPro" id="IPR002925">
    <property type="entry name" value="Dienelactn_hydro"/>
</dbReference>
<dbReference type="PATRIC" id="fig|243090.15.peg.681"/>
<reference evidence="3 4" key="1">
    <citation type="journal article" date="2003" name="Proc. Natl. Acad. Sci. U.S.A.">
        <title>Complete genome sequence of the marine planctomycete Pirellula sp. strain 1.</title>
        <authorList>
            <person name="Gloeckner F.O."/>
            <person name="Kube M."/>
            <person name="Bauer M."/>
            <person name="Teeling H."/>
            <person name="Lombardot T."/>
            <person name="Ludwig W."/>
            <person name="Gade D."/>
            <person name="Beck A."/>
            <person name="Borzym K."/>
            <person name="Heitmann K."/>
            <person name="Rabus R."/>
            <person name="Schlesner H."/>
            <person name="Amann R."/>
            <person name="Reinhardt R."/>
        </authorList>
    </citation>
    <scope>NUCLEOTIDE SEQUENCE [LARGE SCALE GENOMIC DNA]</scope>
    <source>
        <strain evidence="4">DSM 10527 / NCIMB 13988 / SH1</strain>
    </source>
</reference>
<keyword evidence="4" id="KW-1185">Reference proteome</keyword>
<dbReference type="Proteomes" id="UP000001025">
    <property type="component" value="Chromosome"/>
</dbReference>
<protein>
    <recommendedName>
        <fullName evidence="2">Dienelactone hydrolase domain-containing protein</fullName>
    </recommendedName>
</protein>
<gene>
    <name evidence="3" type="ordered locus">RB1467</name>
</gene>
<dbReference type="STRING" id="243090.RB1467"/>
<dbReference type="OrthoDB" id="2491135at2"/>
<evidence type="ECO:0000256" key="1">
    <source>
        <dbReference type="SAM" id="SignalP"/>
    </source>
</evidence>
<evidence type="ECO:0000259" key="2">
    <source>
        <dbReference type="Pfam" id="PF01738"/>
    </source>
</evidence>
<evidence type="ECO:0000313" key="4">
    <source>
        <dbReference type="Proteomes" id="UP000001025"/>
    </source>
</evidence>
<proteinExistence type="predicted"/>
<dbReference type="Gene3D" id="3.40.50.1820">
    <property type="entry name" value="alpha/beta hydrolase"/>
    <property type="match status" value="1"/>
</dbReference>
<dbReference type="Pfam" id="PF01738">
    <property type="entry name" value="DLH"/>
    <property type="match status" value="1"/>
</dbReference>
<dbReference type="SUPFAM" id="SSF53474">
    <property type="entry name" value="alpha/beta-Hydrolases"/>
    <property type="match status" value="1"/>
</dbReference>
<dbReference type="KEGG" id="rba:RB1467"/>
<keyword evidence="1" id="KW-0732">Signal</keyword>